<evidence type="ECO:0000259" key="1">
    <source>
        <dbReference type="PROSITE" id="PS50043"/>
    </source>
</evidence>
<dbReference type="STRING" id="512565.AMIS_22270"/>
<organism evidence="2 3">
    <name type="scientific">Actinoplanes missouriensis (strain ATCC 14538 / DSM 43046 / CBS 188.64 / JCM 3121 / NBRC 102363 / NCIMB 12654 / NRRL B-3342 / UNCC 431)</name>
    <dbReference type="NCBI Taxonomy" id="512565"/>
    <lineage>
        <taxon>Bacteria</taxon>
        <taxon>Bacillati</taxon>
        <taxon>Actinomycetota</taxon>
        <taxon>Actinomycetes</taxon>
        <taxon>Micromonosporales</taxon>
        <taxon>Micromonosporaceae</taxon>
        <taxon>Actinoplanes</taxon>
    </lineage>
</organism>
<dbReference type="PRINTS" id="PR00038">
    <property type="entry name" value="HTHLUXR"/>
</dbReference>
<dbReference type="AlphaFoldDB" id="I0H360"/>
<dbReference type="HOGENOM" id="CLU_056943_2_0_11"/>
<dbReference type="PANTHER" id="PTHR34293">
    <property type="entry name" value="HTH-TYPE TRANSCRIPTIONAL REGULATOR TRMBL2"/>
    <property type="match status" value="1"/>
</dbReference>
<dbReference type="Proteomes" id="UP000007882">
    <property type="component" value="Chromosome"/>
</dbReference>
<dbReference type="PANTHER" id="PTHR34293:SF1">
    <property type="entry name" value="HTH-TYPE TRANSCRIPTIONAL REGULATOR TRMBL2"/>
    <property type="match status" value="1"/>
</dbReference>
<protein>
    <submittedName>
        <fullName evidence="2">Putative LuxR-family transcriptional regulator</fullName>
    </submittedName>
</protein>
<dbReference type="eggNOG" id="COG2197">
    <property type="taxonomic scope" value="Bacteria"/>
</dbReference>
<dbReference type="InterPro" id="IPR036388">
    <property type="entry name" value="WH-like_DNA-bd_sf"/>
</dbReference>
<dbReference type="GO" id="GO:0006355">
    <property type="term" value="P:regulation of DNA-templated transcription"/>
    <property type="evidence" value="ECO:0007669"/>
    <property type="project" value="InterPro"/>
</dbReference>
<gene>
    <name evidence="2" type="ordered locus">AMIS_22270</name>
</gene>
<dbReference type="OrthoDB" id="4266042at2"/>
<keyword evidence="3" id="KW-1185">Reference proteome</keyword>
<evidence type="ECO:0000313" key="2">
    <source>
        <dbReference type="EMBL" id="BAL87447.1"/>
    </source>
</evidence>
<dbReference type="InterPro" id="IPR000792">
    <property type="entry name" value="Tscrpt_reg_LuxR_C"/>
</dbReference>
<dbReference type="InterPro" id="IPR051797">
    <property type="entry name" value="TrmB-like"/>
</dbReference>
<dbReference type="Pfam" id="PF00196">
    <property type="entry name" value="GerE"/>
    <property type="match status" value="1"/>
</dbReference>
<dbReference type="SMART" id="SM00421">
    <property type="entry name" value="HTH_LUXR"/>
    <property type="match status" value="1"/>
</dbReference>
<dbReference type="KEGG" id="ams:AMIS_22270"/>
<accession>I0H360</accession>
<dbReference type="InterPro" id="IPR016032">
    <property type="entry name" value="Sig_transdc_resp-reg_C-effctor"/>
</dbReference>
<dbReference type="Gene3D" id="1.10.10.10">
    <property type="entry name" value="Winged helix-like DNA-binding domain superfamily/Winged helix DNA-binding domain"/>
    <property type="match status" value="1"/>
</dbReference>
<dbReference type="GO" id="GO:0003677">
    <property type="term" value="F:DNA binding"/>
    <property type="evidence" value="ECO:0007669"/>
    <property type="project" value="InterPro"/>
</dbReference>
<proteinExistence type="predicted"/>
<dbReference type="PATRIC" id="fig|512565.3.peg.2224"/>
<dbReference type="SUPFAM" id="SSF46894">
    <property type="entry name" value="C-terminal effector domain of the bipartite response regulators"/>
    <property type="match status" value="1"/>
</dbReference>
<name>I0H360_ACTM4</name>
<reference evidence="2 3" key="1">
    <citation type="submission" date="2012-02" db="EMBL/GenBank/DDBJ databases">
        <title>Complete genome sequence of Actinoplanes missouriensis 431 (= NBRC 102363).</title>
        <authorList>
            <person name="Ohnishi Y."/>
            <person name="Ishikawa J."/>
            <person name="Sekine M."/>
            <person name="Hosoyama A."/>
            <person name="Harada T."/>
            <person name="Narita H."/>
            <person name="Hata T."/>
            <person name="Konno Y."/>
            <person name="Tutikane K."/>
            <person name="Fujita N."/>
            <person name="Horinouchi S."/>
            <person name="Hayakawa M."/>
        </authorList>
    </citation>
    <scope>NUCLEOTIDE SEQUENCE [LARGE SCALE GENOMIC DNA]</scope>
    <source>
        <strain evidence="3">ATCC 14538 / DSM 43046 / CBS 188.64 / JCM 3121 / NBRC 102363 / NCIMB 12654 / NRRL B-3342 / UNCC 431</strain>
    </source>
</reference>
<dbReference type="EMBL" id="AP012319">
    <property type="protein sequence ID" value="BAL87447.1"/>
    <property type="molecule type" value="Genomic_DNA"/>
</dbReference>
<evidence type="ECO:0000313" key="3">
    <source>
        <dbReference type="Proteomes" id="UP000007882"/>
    </source>
</evidence>
<dbReference type="PROSITE" id="PS50043">
    <property type="entry name" value="HTH_LUXR_2"/>
    <property type="match status" value="1"/>
</dbReference>
<sequence length="326" mass="35381">MLATLGLTATSESVYRCLLLETGWGVADLAGHLGITEADVREALDCLFDLALLRESTDDPGGIHVVDPDVALGQALAKQQAEVARRQQEVAENQAALARLIDDFSQSRRQSSTSTTELLGIEAVQDRLERLSRETAFEVLTLMPGGAQSPAALERARRNDGRLLERQVRIRTIGLDSIRNDPGTMAHARFLTDSGAEFRTSAVLPPRMILVDRRAALVPIDATDTRKGALLVSGSGLIAAMLALFEQVWDIATPLGAARDPDREGLSAQERALLQLLAQGLTDEAAATRLGVSHRTARRMMADLMERLDARSRFEAGLKAAQRGWL</sequence>
<feature type="domain" description="HTH luxR-type" evidence="1">
    <location>
        <begin position="257"/>
        <end position="324"/>
    </location>
</feature>